<evidence type="ECO:0000256" key="3">
    <source>
        <dbReference type="ARBA" id="ARBA00023004"/>
    </source>
</evidence>
<reference evidence="6 7" key="1">
    <citation type="submission" date="2024-09" db="EMBL/GenBank/DDBJ databases">
        <authorList>
            <person name="Sun Q."/>
            <person name="Mori K."/>
        </authorList>
    </citation>
    <scope>NUCLEOTIDE SEQUENCE [LARGE SCALE GENOMIC DNA]</scope>
    <source>
        <strain evidence="6 7">TBRC 0563</strain>
    </source>
</reference>
<gene>
    <name evidence="6" type="ORF">ACFFNX_50085</name>
</gene>
<evidence type="ECO:0000259" key="5">
    <source>
        <dbReference type="PROSITE" id="PS51379"/>
    </source>
</evidence>
<keyword evidence="1" id="KW-0004">4Fe-4S</keyword>
<evidence type="ECO:0000313" key="6">
    <source>
        <dbReference type="EMBL" id="MFB9840326.1"/>
    </source>
</evidence>
<evidence type="ECO:0000256" key="2">
    <source>
        <dbReference type="ARBA" id="ARBA00022723"/>
    </source>
</evidence>
<keyword evidence="3" id="KW-0408">Iron</keyword>
<dbReference type="Pfam" id="PF13237">
    <property type="entry name" value="Fer4_10"/>
    <property type="match status" value="1"/>
</dbReference>
<keyword evidence="4" id="KW-0411">Iron-sulfur</keyword>
<protein>
    <submittedName>
        <fullName evidence="6">4Fe-4S binding protein</fullName>
    </submittedName>
</protein>
<dbReference type="SUPFAM" id="SSF54862">
    <property type="entry name" value="4Fe-4S ferredoxins"/>
    <property type="match status" value="1"/>
</dbReference>
<feature type="domain" description="4Fe-4S ferredoxin-type" evidence="5">
    <location>
        <begin position="95"/>
        <end position="125"/>
    </location>
</feature>
<feature type="domain" description="4Fe-4S ferredoxin-type" evidence="5">
    <location>
        <begin position="65"/>
        <end position="94"/>
    </location>
</feature>
<dbReference type="PANTHER" id="PTHR43687">
    <property type="entry name" value="ADENYLYLSULFATE REDUCTASE, BETA SUBUNIT"/>
    <property type="match status" value="1"/>
</dbReference>
<proteinExistence type="predicted"/>
<dbReference type="RefSeq" id="WP_378213556.1">
    <property type="nucleotide sequence ID" value="NZ_JBHLZP010001028.1"/>
</dbReference>
<organism evidence="6 7">
    <name type="scientific">Actinoallomurus acaciae</name>
    <dbReference type="NCBI Taxonomy" id="502577"/>
    <lineage>
        <taxon>Bacteria</taxon>
        <taxon>Bacillati</taxon>
        <taxon>Actinomycetota</taxon>
        <taxon>Actinomycetes</taxon>
        <taxon>Streptosporangiales</taxon>
        <taxon>Thermomonosporaceae</taxon>
        <taxon>Actinoallomurus</taxon>
    </lineage>
</organism>
<dbReference type="Gene3D" id="3.30.70.20">
    <property type="match status" value="1"/>
</dbReference>
<name>A0ABV5YZ17_9ACTN</name>
<dbReference type="Gene3D" id="1.25.40.10">
    <property type="entry name" value="Tetratricopeptide repeat domain"/>
    <property type="match status" value="1"/>
</dbReference>
<dbReference type="PROSITE" id="PS00198">
    <property type="entry name" value="4FE4S_FER_1"/>
    <property type="match status" value="2"/>
</dbReference>
<feature type="non-terminal residue" evidence="6">
    <location>
        <position position="314"/>
    </location>
</feature>
<keyword evidence="2" id="KW-0479">Metal-binding</keyword>
<dbReference type="InterPro" id="IPR017900">
    <property type="entry name" value="4Fe4S_Fe_S_CS"/>
</dbReference>
<dbReference type="EMBL" id="JBHLZP010001028">
    <property type="protein sequence ID" value="MFB9840326.1"/>
    <property type="molecule type" value="Genomic_DNA"/>
</dbReference>
<dbReference type="Proteomes" id="UP001589627">
    <property type="component" value="Unassembled WGS sequence"/>
</dbReference>
<dbReference type="PANTHER" id="PTHR43687:SF1">
    <property type="entry name" value="FERREDOXIN III"/>
    <property type="match status" value="1"/>
</dbReference>
<accession>A0ABV5YZ17</accession>
<comment type="caution">
    <text evidence="6">The sequence shown here is derived from an EMBL/GenBank/DDBJ whole genome shotgun (WGS) entry which is preliminary data.</text>
</comment>
<evidence type="ECO:0000256" key="4">
    <source>
        <dbReference type="ARBA" id="ARBA00023014"/>
    </source>
</evidence>
<dbReference type="InterPro" id="IPR050572">
    <property type="entry name" value="Fe-S_Ferredoxin"/>
</dbReference>
<dbReference type="SUPFAM" id="SSF48452">
    <property type="entry name" value="TPR-like"/>
    <property type="match status" value="1"/>
</dbReference>
<dbReference type="PROSITE" id="PS51379">
    <property type="entry name" value="4FE4S_FER_2"/>
    <property type="match status" value="2"/>
</dbReference>
<dbReference type="InterPro" id="IPR011990">
    <property type="entry name" value="TPR-like_helical_dom_sf"/>
</dbReference>
<sequence>MVSGRGGPAWSPPRPGARAGPAHLRLVIKPGGDADPPPEILAAYARRPGARQVDILFGGTTEGRRPPVVSAERCVTCDLCVRVCPTDVFDTGPDGVPVIARRSDCQTCFLCEAYCPADALFVAPQREPLDDGSALADEAERRLPNCYYAPLSGDAPRMPLDPETTEVLLRDPLAWFETERSAITTMVEQAHTAGMPGPCWELASASLPFFEFCGDLVEWRRCCDHALAAAAESGDLRGEAASEINLGAMLYVQSEFCEARGHFERAATLCERIGEPYGRAGALCGVAGTVRINGDPEASPPLWADALRLFGELG</sequence>
<evidence type="ECO:0000256" key="1">
    <source>
        <dbReference type="ARBA" id="ARBA00022485"/>
    </source>
</evidence>
<keyword evidence="7" id="KW-1185">Reference proteome</keyword>
<evidence type="ECO:0000313" key="7">
    <source>
        <dbReference type="Proteomes" id="UP001589627"/>
    </source>
</evidence>
<dbReference type="InterPro" id="IPR017896">
    <property type="entry name" value="4Fe4S_Fe-S-bd"/>
</dbReference>